<dbReference type="AlphaFoldDB" id="A0A845R006"/>
<evidence type="ECO:0000313" key="9">
    <source>
        <dbReference type="Proteomes" id="UP000467132"/>
    </source>
</evidence>
<comment type="function">
    <text evidence="2 7">Converts N-acetylmannosamine-6-phosphate (ManNAc-6-P) to N-acetylglucosamine-6-phosphate (GlcNAc-6-P).</text>
</comment>
<dbReference type="OrthoDB" id="9781704at2"/>
<evidence type="ECO:0000256" key="4">
    <source>
        <dbReference type="ARBA" id="ARBA00007439"/>
    </source>
</evidence>
<dbReference type="GO" id="GO:0005829">
    <property type="term" value="C:cytosol"/>
    <property type="evidence" value="ECO:0007669"/>
    <property type="project" value="TreeGrafter"/>
</dbReference>
<sequence length="226" mass="25698">MDIKNNLIVSCQALEDEPLHSSFIMGRMAIAAKQGGAKGIRANSVEDILEIKEKVDLPIIGIIKKEYDDSNVYITPTIKEVDMLVRCEVDIIAIDATNRMRPNNLNLEDFFNNIRNKYPNVKLMADCSNYEEAIYANKLGFDYIGTTLVGYTDYTKNKRIEYNDFELIRKILKYIDVPLIAEGNIDTPEKAKRVIELGCHSVVVGSMITRPQVITEKFVKTIKNQE</sequence>
<dbReference type="RefSeq" id="WP_160197549.1">
    <property type="nucleotide sequence ID" value="NZ_QXXA01000010.1"/>
</dbReference>
<dbReference type="InterPro" id="IPR011060">
    <property type="entry name" value="RibuloseP-bd_barrel"/>
</dbReference>
<organism evidence="8 9">
    <name type="scientific">Senegalia massiliensis</name>
    <dbReference type="NCBI Taxonomy" id="1720316"/>
    <lineage>
        <taxon>Bacteria</taxon>
        <taxon>Bacillati</taxon>
        <taxon>Bacillota</taxon>
        <taxon>Clostridia</taxon>
        <taxon>Eubacteriales</taxon>
        <taxon>Clostridiaceae</taxon>
        <taxon>Senegalia</taxon>
    </lineage>
</organism>
<dbReference type="PANTHER" id="PTHR36204">
    <property type="entry name" value="N-ACETYLMANNOSAMINE-6-PHOSPHATE 2-EPIMERASE-RELATED"/>
    <property type="match status" value="1"/>
</dbReference>
<evidence type="ECO:0000256" key="6">
    <source>
        <dbReference type="ARBA" id="ARBA00023277"/>
    </source>
</evidence>
<evidence type="ECO:0000256" key="5">
    <source>
        <dbReference type="ARBA" id="ARBA00023235"/>
    </source>
</evidence>
<accession>A0A845R006</accession>
<evidence type="ECO:0000256" key="1">
    <source>
        <dbReference type="ARBA" id="ARBA00000056"/>
    </source>
</evidence>
<dbReference type="FunFam" id="3.20.20.70:FF:000035">
    <property type="entry name" value="Putative N-acetylmannosamine-6-phosphate 2-epimerase"/>
    <property type="match status" value="1"/>
</dbReference>
<dbReference type="GO" id="GO:0005975">
    <property type="term" value="P:carbohydrate metabolic process"/>
    <property type="evidence" value="ECO:0007669"/>
    <property type="project" value="UniProtKB-UniRule"/>
</dbReference>
<evidence type="ECO:0000313" key="8">
    <source>
        <dbReference type="EMBL" id="NBI07076.1"/>
    </source>
</evidence>
<dbReference type="Proteomes" id="UP000467132">
    <property type="component" value="Unassembled WGS sequence"/>
</dbReference>
<comment type="similarity">
    <text evidence="4 7">Belongs to the NanE family.</text>
</comment>
<comment type="pathway">
    <text evidence="3 7">Amino-sugar metabolism; N-acetylneuraminate degradation; D-fructose 6-phosphate from N-acetylneuraminate: step 3/5.</text>
</comment>
<comment type="catalytic activity">
    <reaction evidence="1 7">
        <text>an N-acyl-D-glucosamine 6-phosphate = an N-acyl-D-mannosamine 6-phosphate</text>
        <dbReference type="Rhea" id="RHEA:23932"/>
        <dbReference type="ChEBI" id="CHEBI:57599"/>
        <dbReference type="ChEBI" id="CHEBI:57666"/>
        <dbReference type="EC" id="5.1.3.9"/>
    </reaction>
</comment>
<evidence type="ECO:0000256" key="2">
    <source>
        <dbReference type="ARBA" id="ARBA00002147"/>
    </source>
</evidence>
<dbReference type="Gene3D" id="3.20.20.70">
    <property type="entry name" value="Aldolase class I"/>
    <property type="match status" value="1"/>
</dbReference>
<keyword evidence="9" id="KW-1185">Reference proteome</keyword>
<comment type="caution">
    <text evidence="8">The sequence shown here is derived from an EMBL/GenBank/DDBJ whole genome shotgun (WGS) entry which is preliminary data.</text>
</comment>
<dbReference type="HAMAP" id="MF_01235">
    <property type="entry name" value="ManNAc6P_epimer"/>
    <property type="match status" value="1"/>
</dbReference>
<evidence type="ECO:0000256" key="3">
    <source>
        <dbReference type="ARBA" id="ARBA00005081"/>
    </source>
</evidence>
<protein>
    <recommendedName>
        <fullName evidence="7">Putative N-acetylmannosamine-6-phosphate 2-epimerase</fullName>
        <ecNumber evidence="7">5.1.3.9</ecNumber>
    </recommendedName>
    <alternativeName>
        <fullName evidence="7">ManNAc-6-P epimerase</fullName>
    </alternativeName>
</protein>
<dbReference type="PANTHER" id="PTHR36204:SF1">
    <property type="entry name" value="N-ACETYLMANNOSAMINE-6-PHOSPHATE 2-EPIMERASE-RELATED"/>
    <property type="match status" value="1"/>
</dbReference>
<dbReference type="Pfam" id="PF04131">
    <property type="entry name" value="NanE"/>
    <property type="match status" value="1"/>
</dbReference>
<dbReference type="CDD" id="cd04729">
    <property type="entry name" value="NanE"/>
    <property type="match status" value="1"/>
</dbReference>
<dbReference type="EC" id="5.1.3.9" evidence="7"/>
<keyword evidence="5 7" id="KW-0413">Isomerase</keyword>
<dbReference type="SUPFAM" id="SSF51366">
    <property type="entry name" value="Ribulose-phoshate binding barrel"/>
    <property type="match status" value="1"/>
</dbReference>
<dbReference type="EMBL" id="QXXA01000010">
    <property type="protein sequence ID" value="NBI07076.1"/>
    <property type="molecule type" value="Genomic_DNA"/>
</dbReference>
<dbReference type="InterPro" id="IPR013785">
    <property type="entry name" value="Aldolase_TIM"/>
</dbReference>
<dbReference type="GO" id="GO:0019262">
    <property type="term" value="P:N-acetylneuraminate catabolic process"/>
    <property type="evidence" value="ECO:0007669"/>
    <property type="project" value="UniProtKB-UniRule"/>
</dbReference>
<dbReference type="GO" id="GO:0006053">
    <property type="term" value="P:N-acetylmannosamine catabolic process"/>
    <property type="evidence" value="ECO:0007669"/>
    <property type="project" value="TreeGrafter"/>
</dbReference>
<proteinExistence type="inferred from homology"/>
<dbReference type="NCBIfam" id="NF002231">
    <property type="entry name" value="PRK01130.1"/>
    <property type="match status" value="1"/>
</dbReference>
<name>A0A845R006_9CLOT</name>
<dbReference type="InterPro" id="IPR007260">
    <property type="entry name" value="NanE"/>
</dbReference>
<reference evidence="8 9" key="1">
    <citation type="submission" date="2018-08" db="EMBL/GenBank/DDBJ databases">
        <title>Murine metabolic-syndrome-specific gut microbial biobank.</title>
        <authorList>
            <person name="Liu C."/>
        </authorList>
    </citation>
    <scope>NUCLEOTIDE SEQUENCE [LARGE SCALE GENOMIC DNA]</scope>
    <source>
        <strain evidence="8 9">583</strain>
    </source>
</reference>
<gene>
    <name evidence="7" type="primary">nanE</name>
    <name evidence="8" type="ORF">D3Z33_09445</name>
</gene>
<keyword evidence="6 7" id="KW-0119">Carbohydrate metabolism</keyword>
<evidence type="ECO:0000256" key="7">
    <source>
        <dbReference type="HAMAP-Rule" id="MF_01235"/>
    </source>
</evidence>
<dbReference type="GO" id="GO:0047465">
    <property type="term" value="F:N-acylglucosamine-6-phosphate 2-epimerase activity"/>
    <property type="evidence" value="ECO:0007669"/>
    <property type="project" value="UniProtKB-EC"/>
</dbReference>
<dbReference type="UniPathway" id="UPA00629">
    <property type="reaction ID" value="UER00682"/>
</dbReference>